<proteinExistence type="predicted"/>
<name>A0A2P2PQI1_RHIMU</name>
<dbReference type="EMBL" id="GGEC01076504">
    <property type="protein sequence ID" value="MBX56988.1"/>
    <property type="molecule type" value="Transcribed_RNA"/>
</dbReference>
<dbReference type="AlphaFoldDB" id="A0A2P2PQI1"/>
<reference evidence="1" key="1">
    <citation type="submission" date="2018-02" db="EMBL/GenBank/DDBJ databases">
        <title>Rhizophora mucronata_Transcriptome.</title>
        <authorList>
            <person name="Meera S.P."/>
            <person name="Sreeshan A."/>
            <person name="Augustine A."/>
        </authorList>
    </citation>
    <scope>NUCLEOTIDE SEQUENCE</scope>
    <source>
        <tissue evidence="1">Leaf</tissue>
    </source>
</reference>
<evidence type="ECO:0000313" key="1">
    <source>
        <dbReference type="EMBL" id="MBX56988.1"/>
    </source>
</evidence>
<organism evidence="1">
    <name type="scientific">Rhizophora mucronata</name>
    <name type="common">Asiatic mangrove</name>
    <dbReference type="NCBI Taxonomy" id="61149"/>
    <lineage>
        <taxon>Eukaryota</taxon>
        <taxon>Viridiplantae</taxon>
        <taxon>Streptophyta</taxon>
        <taxon>Embryophyta</taxon>
        <taxon>Tracheophyta</taxon>
        <taxon>Spermatophyta</taxon>
        <taxon>Magnoliopsida</taxon>
        <taxon>eudicotyledons</taxon>
        <taxon>Gunneridae</taxon>
        <taxon>Pentapetalae</taxon>
        <taxon>rosids</taxon>
        <taxon>fabids</taxon>
        <taxon>Malpighiales</taxon>
        <taxon>Rhizophoraceae</taxon>
        <taxon>Rhizophora</taxon>
    </lineage>
</organism>
<accession>A0A2P2PQI1</accession>
<protein>
    <submittedName>
        <fullName evidence="1">Uncharacterized protein</fullName>
    </submittedName>
</protein>
<sequence length="47" mass="5584">MNGKWWIVFSITCPISKCQNCCEINVSRQIVQSHDHLETGWQRWLHA</sequence>